<gene>
    <name evidence="1" type="ORF">Tci_057773</name>
</gene>
<name>A0A6L2NMD9_TANCI</name>
<accession>A0A6L2NMD9</accession>
<reference evidence="1" key="1">
    <citation type="journal article" date="2019" name="Sci. Rep.">
        <title>Draft genome of Tanacetum cinerariifolium, the natural source of mosquito coil.</title>
        <authorList>
            <person name="Yamashiro T."/>
            <person name="Shiraishi A."/>
            <person name="Satake H."/>
            <person name="Nakayama K."/>
        </authorList>
    </citation>
    <scope>NUCLEOTIDE SEQUENCE</scope>
</reference>
<evidence type="ECO:0000313" key="1">
    <source>
        <dbReference type="EMBL" id="GEU85795.1"/>
    </source>
</evidence>
<protein>
    <submittedName>
        <fullName evidence="1">Uncharacterized protein</fullName>
    </submittedName>
</protein>
<proteinExistence type="predicted"/>
<organism evidence="1">
    <name type="scientific">Tanacetum cinerariifolium</name>
    <name type="common">Dalmatian daisy</name>
    <name type="synonym">Chrysanthemum cinerariifolium</name>
    <dbReference type="NCBI Taxonomy" id="118510"/>
    <lineage>
        <taxon>Eukaryota</taxon>
        <taxon>Viridiplantae</taxon>
        <taxon>Streptophyta</taxon>
        <taxon>Embryophyta</taxon>
        <taxon>Tracheophyta</taxon>
        <taxon>Spermatophyta</taxon>
        <taxon>Magnoliopsida</taxon>
        <taxon>eudicotyledons</taxon>
        <taxon>Gunneridae</taxon>
        <taxon>Pentapetalae</taxon>
        <taxon>asterids</taxon>
        <taxon>campanulids</taxon>
        <taxon>Asterales</taxon>
        <taxon>Asteraceae</taxon>
        <taxon>Asteroideae</taxon>
        <taxon>Anthemideae</taxon>
        <taxon>Anthemidinae</taxon>
        <taxon>Tanacetum</taxon>
    </lineage>
</organism>
<dbReference type="EMBL" id="BKCJ010009181">
    <property type="protein sequence ID" value="GEU85795.1"/>
    <property type="molecule type" value="Genomic_DNA"/>
</dbReference>
<sequence length="230" mass="27113">MSITKTKAARYKLVGIKDMILNPWSVTKKILSVVSVKNNKLHGYGHLEEIVVGRVNRQKYKFKEGDFVNLNMNVIEDMLHLVAQHKLFNLKGSDIIDLVVELYMFTRSLIIKRIVEDVQLGVESYKKKLNLTKPQQDFPKISAKELYTPSFDPPRAVYEDLNKQNRVMRADELYKFSDMTLKLVRNELHHIILNFCLGYNNEMSMRKWSATEERMSWLMVELIDKQMRER</sequence>
<dbReference type="AlphaFoldDB" id="A0A6L2NMD9"/>
<comment type="caution">
    <text evidence="1">The sequence shown here is derived from an EMBL/GenBank/DDBJ whole genome shotgun (WGS) entry which is preliminary data.</text>
</comment>